<dbReference type="OrthoDB" id="1683318at2"/>
<sequence>MDWTAKIEGTRDQLRALYKAAPEASKGFATLSKGVKENGVLDFKTKEFVALGIAVATHCDSCIALHIDTLIRNGATREEVADVLGMTIQMGGGPSMMYAAKALECYDQFAAKAG</sequence>
<evidence type="ECO:0000259" key="1">
    <source>
        <dbReference type="Pfam" id="PF02627"/>
    </source>
</evidence>
<dbReference type="GO" id="GO:0051920">
    <property type="term" value="F:peroxiredoxin activity"/>
    <property type="evidence" value="ECO:0007669"/>
    <property type="project" value="InterPro"/>
</dbReference>
<gene>
    <name evidence="2" type="ORF">ATO9_17490</name>
</gene>
<keyword evidence="2" id="KW-0560">Oxidoreductase</keyword>
<name>A0A0A0EEH7_9RHOB</name>
<dbReference type="AlphaFoldDB" id="A0A0A0EEH7"/>
<evidence type="ECO:0000313" key="2">
    <source>
        <dbReference type="EMBL" id="KGM47632.1"/>
    </source>
</evidence>
<keyword evidence="2" id="KW-0575">Peroxidase</keyword>
<dbReference type="SUPFAM" id="SSF69118">
    <property type="entry name" value="AhpD-like"/>
    <property type="match status" value="1"/>
</dbReference>
<proteinExistence type="predicted"/>
<dbReference type="Gene3D" id="1.20.1290.10">
    <property type="entry name" value="AhpD-like"/>
    <property type="match status" value="1"/>
</dbReference>
<dbReference type="PANTHER" id="PTHR33930:SF2">
    <property type="entry name" value="BLR3452 PROTEIN"/>
    <property type="match status" value="1"/>
</dbReference>
<dbReference type="NCBIfam" id="TIGR00778">
    <property type="entry name" value="ahpD_dom"/>
    <property type="match status" value="1"/>
</dbReference>
<dbReference type="STRING" id="1461694.ATO9_17490"/>
<comment type="caution">
    <text evidence="2">The sequence shown here is derived from an EMBL/GenBank/DDBJ whole genome shotgun (WGS) entry which is preliminary data.</text>
</comment>
<evidence type="ECO:0000313" key="3">
    <source>
        <dbReference type="Proteomes" id="UP000030004"/>
    </source>
</evidence>
<dbReference type="Proteomes" id="UP000030004">
    <property type="component" value="Unassembled WGS sequence"/>
</dbReference>
<dbReference type="Pfam" id="PF02627">
    <property type="entry name" value="CMD"/>
    <property type="match status" value="1"/>
</dbReference>
<dbReference type="RefSeq" id="WP_043752184.1">
    <property type="nucleotide sequence ID" value="NZ_AQQX01000009.1"/>
</dbReference>
<dbReference type="InterPro" id="IPR003779">
    <property type="entry name" value="CMD-like"/>
</dbReference>
<dbReference type="EMBL" id="AQQX01000009">
    <property type="protein sequence ID" value="KGM47632.1"/>
    <property type="molecule type" value="Genomic_DNA"/>
</dbReference>
<dbReference type="InterPro" id="IPR004675">
    <property type="entry name" value="AhpD_core"/>
</dbReference>
<dbReference type="eggNOG" id="COG0599">
    <property type="taxonomic scope" value="Bacteria"/>
</dbReference>
<protein>
    <submittedName>
        <fullName evidence="2">Alkylhydroperoxidase</fullName>
    </submittedName>
</protein>
<keyword evidence="3" id="KW-1185">Reference proteome</keyword>
<dbReference type="PANTHER" id="PTHR33930">
    <property type="entry name" value="ALKYL HYDROPEROXIDE REDUCTASE AHPD"/>
    <property type="match status" value="1"/>
</dbReference>
<accession>A0A0A0EEH7</accession>
<feature type="domain" description="Carboxymuconolactone decarboxylase-like" evidence="1">
    <location>
        <begin position="22"/>
        <end position="104"/>
    </location>
</feature>
<reference evidence="2 3" key="1">
    <citation type="journal article" date="2015" name="Antonie Van Leeuwenhoek">
        <title>Pseudooceanicola atlanticus gen. nov. sp. nov., isolated from surface seawater of the Atlantic Ocean and reclassification of Oceanicola batsensis, Oceanicola marinus, Oceanicola nitratireducens, Oceanicola nanhaiensis, Oceanicola antarcticus and Oceanicola flagellatus, as Pseudooceanicola batsensis comb. nov., Pseudooceanicola marinus comb. nov., Pseudooceanicola nitratireducens comb. nov., Pseudooceanicola nanhaiensis comb. nov., Pseudooceanicola antarcticus comb. nov., and Pseudooceanicola flagellatus comb. nov.</title>
        <authorList>
            <person name="Lai Q."/>
            <person name="Li G."/>
            <person name="Liu X."/>
            <person name="Du Y."/>
            <person name="Sun F."/>
            <person name="Shao Z."/>
        </authorList>
    </citation>
    <scope>NUCLEOTIDE SEQUENCE [LARGE SCALE GENOMIC DNA]</scope>
    <source>
        <strain evidence="2 3">22II-s11g</strain>
    </source>
</reference>
<organism evidence="2 3">
    <name type="scientific">Pseudooceanicola atlanticus</name>
    <dbReference type="NCBI Taxonomy" id="1461694"/>
    <lineage>
        <taxon>Bacteria</taxon>
        <taxon>Pseudomonadati</taxon>
        <taxon>Pseudomonadota</taxon>
        <taxon>Alphaproteobacteria</taxon>
        <taxon>Rhodobacterales</taxon>
        <taxon>Paracoccaceae</taxon>
        <taxon>Pseudooceanicola</taxon>
    </lineage>
</organism>
<dbReference type="InterPro" id="IPR029032">
    <property type="entry name" value="AhpD-like"/>
</dbReference>